<dbReference type="STRING" id="81824.A9UPN9"/>
<dbReference type="RefSeq" id="XP_001742666.1">
    <property type="nucleotide sequence ID" value="XM_001742614.1"/>
</dbReference>
<keyword evidence="4" id="KW-1185">Reference proteome</keyword>
<dbReference type="AlphaFoldDB" id="A9UPN9"/>
<feature type="compositionally biased region" description="Acidic residues" evidence="2">
    <location>
        <begin position="44"/>
        <end position="56"/>
    </location>
</feature>
<feature type="region of interest" description="Disordered" evidence="2">
    <location>
        <begin position="1"/>
        <end position="66"/>
    </location>
</feature>
<dbReference type="GO" id="GO:0030991">
    <property type="term" value="C:intraciliary transport particle A"/>
    <property type="evidence" value="ECO:0007669"/>
    <property type="project" value="InterPro"/>
</dbReference>
<gene>
    <name evidence="3" type="ORF">MONBRDRAFT_22138</name>
</gene>
<dbReference type="GeneID" id="5887744"/>
<dbReference type="PANTHER" id="PTHR33724:SF1">
    <property type="entry name" value="INTRAFLAGELLAR TRANSPORT PROTEIN 43 HOMOLOG"/>
    <property type="match status" value="1"/>
</dbReference>
<evidence type="ECO:0000256" key="1">
    <source>
        <dbReference type="ARBA" id="ARBA00022794"/>
    </source>
</evidence>
<dbReference type="Pfam" id="PF15305">
    <property type="entry name" value="IFT43"/>
    <property type="match status" value="1"/>
</dbReference>
<dbReference type="InterPro" id="IPR029302">
    <property type="entry name" value="IFT43"/>
</dbReference>
<dbReference type="Proteomes" id="UP000001357">
    <property type="component" value="Unassembled WGS sequence"/>
</dbReference>
<dbReference type="PANTHER" id="PTHR33724">
    <property type="entry name" value="INTRAFLAGELLAR TRANSPORT PROTEIN 43 HOMOLOG"/>
    <property type="match status" value="1"/>
</dbReference>
<proteinExistence type="predicted"/>
<sequence length="160" mass="17370">MADSEAPAVKQGGWGDDKAKTSRRSKAEEDQEDERLTMTTVPGVDDDEADESDDEIPTIPEAAQEADQEADITTQIAEAPNAKIQITTIADLDRDLEAGLDFTKTVSHFSAHPNRRRSGKGSWMQPDSQEGGIDLSALAKNLTPKEQLLEVRSSAFSICP</sequence>
<evidence type="ECO:0000256" key="2">
    <source>
        <dbReference type="SAM" id="MobiDB-lite"/>
    </source>
</evidence>
<reference evidence="3 4" key="1">
    <citation type="journal article" date="2008" name="Nature">
        <title>The genome of the choanoflagellate Monosiga brevicollis and the origin of metazoans.</title>
        <authorList>
            <consortium name="JGI Sequencing"/>
            <person name="King N."/>
            <person name="Westbrook M.J."/>
            <person name="Young S.L."/>
            <person name="Kuo A."/>
            <person name="Abedin M."/>
            <person name="Chapman J."/>
            <person name="Fairclough S."/>
            <person name="Hellsten U."/>
            <person name="Isogai Y."/>
            <person name="Letunic I."/>
            <person name="Marr M."/>
            <person name="Pincus D."/>
            <person name="Putnam N."/>
            <person name="Rokas A."/>
            <person name="Wright K.J."/>
            <person name="Zuzow R."/>
            <person name="Dirks W."/>
            <person name="Good M."/>
            <person name="Goodstein D."/>
            <person name="Lemons D."/>
            <person name="Li W."/>
            <person name="Lyons J.B."/>
            <person name="Morris A."/>
            <person name="Nichols S."/>
            <person name="Richter D.J."/>
            <person name="Salamov A."/>
            <person name="Bork P."/>
            <person name="Lim W.A."/>
            <person name="Manning G."/>
            <person name="Miller W.T."/>
            <person name="McGinnis W."/>
            <person name="Shapiro H."/>
            <person name="Tjian R."/>
            <person name="Grigoriev I.V."/>
            <person name="Rokhsar D."/>
        </authorList>
    </citation>
    <scope>NUCLEOTIDE SEQUENCE [LARGE SCALE GENOMIC DNA]</scope>
    <source>
        <strain evidence="4">MX1 / ATCC 50154</strain>
    </source>
</reference>
<feature type="compositionally biased region" description="Basic and acidic residues" evidence="2">
    <location>
        <begin position="15"/>
        <end position="28"/>
    </location>
</feature>
<dbReference type="InParanoid" id="A9UPN9"/>
<organism evidence="3 4">
    <name type="scientific">Monosiga brevicollis</name>
    <name type="common">Choanoflagellate</name>
    <dbReference type="NCBI Taxonomy" id="81824"/>
    <lineage>
        <taxon>Eukaryota</taxon>
        <taxon>Choanoflagellata</taxon>
        <taxon>Craspedida</taxon>
        <taxon>Salpingoecidae</taxon>
        <taxon>Monosiga</taxon>
    </lineage>
</organism>
<accession>A9UPN9</accession>
<protein>
    <submittedName>
        <fullName evidence="3">Uncharacterized protein</fullName>
    </submittedName>
</protein>
<evidence type="ECO:0000313" key="3">
    <source>
        <dbReference type="EMBL" id="EDQ92904.1"/>
    </source>
</evidence>
<name>A9UPN9_MONBE</name>
<dbReference type="KEGG" id="mbr:MONBRDRAFT_22138"/>
<evidence type="ECO:0000313" key="4">
    <source>
        <dbReference type="Proteomes" id="UP000001357"/>
    </source>
</evidence>
<feature type="region of interest" description="Disordered" evidence="2">
    <location>
        <begin position="111"/>
        <end position="131"/>
    </location>
</feature>
<dbReference type="EMBL" id="CH991543">
    <property type="protein sequence ID" value="EDQ92904.1"/>
    <property type="molecule type" value="Genomic_DNA"/>
</dbReference>
<keyword evidence="1" id="KW-0970">Cilium biogenesis/degradation</keyword>
<dbReference type="GO" id="GO:0030030">
    <property type="term" value="P:cell projection organization"/>
    <property type="evidence" value="ECO:0007669"/>
    <property type="project" value="UniProtKB-KW"/>
</dbReference>